<dbReference type="InterPro" id="IPR005077">
    <property type="entry name" value="Peptidase_C11"/>
</dbReference>
<comment type="caution">
    <text evidence="2">The sequence shown here is derived from an EMBL/GenBank/DDBJ whole genome shotgun (WGS) entry which is preliminary data.</text>
</comment>
<evidence type="ECO:0000313" key="2">
    <source>
        <dbReference type="EMBL" id="MDM8323854.1"/>
    </source>
</evidence>
<keyword evidence="3" id="KW-1185">Reference proteome</keyword>
<dbReference type="Proteomes" id="UP001169458">
    <property type="component" value="Unassembled WGS sequence"/>
</dbReference>
<reference evidence="2 3" key="1">
    <citation type="submission" date="2023-06" db="EMBL/GenBank/DDBJ databases">
        <authorList>
            <person name="Zeman M."/>
            <person name="Kubasova T."/>
            <person name="Jahodarova E."/>
            <person name="Nykrynova M."/>
            <person name="Rychlik I."/>
        </authorList>
    </citation>
    <scope>NUCLEOTIDE SEQUENCE [LARGE SCALE GENOMIC DNA]</scope>
    <source>
        <strain evidence="2 3">109_WCHN</strain>
    </source>
</reference>
<protein>
    <submittedName>
        <fullName evidence="2">Clostripain-related cysteine peptidase</fullName>
    </submittedName>
</protein>
<reference evidence="3" key="2">
    <citation type="submission" date="2023-07" db="EMBL/GenBank/DDBJ databases">
        <title>Identification and characterization of horizontal gene transfer across gut microbiota members of farm animals based on homology search.</title>
        <authorList>
            <person name="Schwarzerova J."/>
            <person name="Nykrynova M."/>
            <person name="Jureckova K."/>
            <person name="Cejkova D."/>
            <person name="Rychlik I."/>
        </authorList>
    </citation>
    <scope>NUCLEOTIDE SEQUENCE [LARGE SCALE GENOMIC DNA]</scope>
    <source>
        <strain evidence="3">109_WCHN</strain>
    </source>
</reference>
<organism evidence="2 3">
    <name type="scientific">Bacteroides gallinaceum</name>
    <dbReference type="NCBI Taxonomy" id="1462571"/>
    <lineage>
        <taxon>Bacteria</taxon>
        <taxon>Pseudomonadati</taxon>
        <taxon>Bacteroidota</taxon>
        <taxon>Bacteroidia</taxon>
        <taxon>Bacteroidales</taxon>
        <taxon>Bacteroidaceae</taxon>
        <taxon>Bacteroides</taxon>
    </lineage>
</organism>
<dbReference type="Pfam" id="PF03415">
    <property type="entry name" value="Peptidase_C11"/>
    <property type="match status" value="1"/>
</dbReference>
<keyword evidence="1" id="KW-0732">Signal</keyword>
<proteinExistence type="predicted"/>
<name>A0ABT7VC44_9BACE</name>
<dbReference type="PANTHER" id="PTHR37835">
    <property type="entry name" value="ALPHA-CLOSTRIPAIN"/>
    <property type="match status" value="1"/>
</dbReference>
<evidence type="ECO:0000256" key="1">
    <source>
        <dbReference type="SAM" id="SignalP"/>
    </source>
</evidence>
<feature type="chain" id="PRO_5046588360" evidence="1">
    <location>
        <begin position="24"/>
        <end position="416"/>
    </location>
</feature>
<dbReference type="Gene3D" id="3.40.50.11970">
    <property type="match status" value="1"/>
</dbReference>
<accession>A0ABT7VC44</accession>
<feature type="signal peptide" evidence="1">
    <location>
        <begin position="1"/>
        <end position="23"/>
    </location>
</feature>
<dbReference type="PANTHER" id="PTHR37835:SF1">
    <property type="entry name" value="ALPHA-CLOSTRIPAIN"/>
    <property type="match status" value="1"/>
</dbReference>
<dbReference type="EMBL" id="JAUDEN010000001">
    <property type="protein sequence ID" value="MDM8323854.1"/>
    <property type="molecule type" value="Genomic_DNA"/>
</dbReference>
<evidence type="ECO:0000313" key="3">
    <source>
        <dbReference type="Proteomes" id="UP001169458"/>
    </source>
</evidence>
<sequence length="416" mass="45804">MVKLKVWSVLCVLLAGALTFSCSNEIPEGKPVMRKGRTVLAYLVANNNLNAYLEDNVVWMYEALSSMTDTCTLLVYYRPRSNDATFDGPTLMEFVSDGSGNVNGLPSPGENVSFDEVVEIARKKVYPSDNSYVAVDPQVMRQVFLDMQEAAPSESYGLIFGSHASSWIKGGKTVQSKAFGDDNGYSINLPELADVLLSSFSQKLDFLLFDACMMGTAEVAYELREATDYLIGSVMETSVLGFPYHRVLPYLYGAASGFSQVCTDFISFNKENNAWGTCALVDCSKAAGLANAVGAGLETYKSELSDLDYENDIQQYGVKSYKNFSFDVGDFFRVLNSGQIPENIQSALNEAVAAKACLSGAAYEFEGVTVDENRFCGIGMYFPDRGIKDSWDEYYRTAIAWYQAAGWERYLPSASE</sequence>
<dbReference type="PROSITE" id="PS51257">
    <property type="entry name" value="PROKAR_LIPOPROTEIN"/>
    <property type="match status" value="1"/>
</dbReference>
<gene>
    <name evidence="2" type="ORF">QUW60_01135</name>
</gene>
<dbReference type="RefSeq" id="WP_289558153.1">
    <property type="nucleotide sequence ID" value="NZ_JAUDEN010000001.1"/>
</dbReference>